<evidence type="ECO:0000259" key="9">
    <source>
        <dbReference type="Pfam" id="PF13231"/>
    </source>
</evidence>
<keyword evidence="4" id="KW-0808">Transferase</keyword>
<evidence type="ECO:0000256" key="3">
    <source>
        <dbReference type="ARBA" id="ARBA00022676"/>
    </source>
</evidence>
<evidence type="ECO:0000256" key="1">
    <source>
        <dbReference type="ARBA" id="ARBA00004651"/>
    </source>
</evidence>
<name>A0A8J7FN39_9FLAO</name>
<dbReference type="InterPro" id="IPR050297">
    <property type="entry name" value="LipidA_mod_glycosyltrf_83"/>
</dbReference>
<reference evidence="10" key="1">
    <citation type="submission" date="2020-10" db="EMBL/GenBank/DDBJ databases">
        <authorList>
            <person name="Lu T."/>
            <person name="Wang Q."/>
            <person name="Han X."/>
        </authorList>
    </citation>
    <scope>NUCLEOTIDE SEQUENCE</scope>
    <source>
        <strain evidence="10">WQ 117</strain>
    </source>
</reference>
<comment type="subcellular location">
    <subcellularLocation>
        <location evidence="1">Cell membrane</location>
        <topology evidence="1">Multi-pass membrane protein</topology>
    </subcellularLocation>
</comment>
<evidence type="ECO:0000256" key="5">
    <source>
        <dbReference type="ARBA" id="ARBA00022692"/>
    </source>
</evidence>
<feature type="transmembrane region" description="Helical" evidence="8">
    <location>
        <begin position="139"/>
        <end position="167"/>
    </location>
</feature>
<comment type="caution">
    <text evidence="10">The sequence shown here is derived from an EMBL/GenBank/DDBJ whole genome shotgun (WGS) entry which is preliminary data.</text>
</comment>
<feature type="transmembrane region" description="Helical" evidence="8">
    <location>
        <begin position="96"/>
        <end position="127"/>
    </location>
</feature>
<keyword evidence="2" id="KW-1003">Cell membrane</keyword>
<sequence length="552" mass="64175">MNLKVFLIIVFFVNILQGIYTPVIDDEAYYWMWSLKLDFGYFDHPPLIALWIKLSNLLFEQEIGTRFFTILFNTITALLFWKLVEPKTKSAIKLFCITYFSLIFVQIFSFISTPDAPLLFFTVLYLYVLKKYLLQSNYFWTILLGISFAGIMYSKYHGVLVLVFTLLPILNKIYKNGTFYLAIFISLILYSPHFYWLYQHDFPPISYHFVDRSAEEKFDITRTLIYVVTAIGCSLGLLSIYLGKALYKFKPNSSFEKSLWWLAIGPFFFFLFASFKDSVQAQWLAISYIACGVLFYIYFSGKSDLKLLMKIGVINVSILIAGRILVIIPALSPFYETKDFGKSFNELEGDVVAFEKYQEASVFQFYNRDHIGVVYRTLGNRNSQFTMWNDEKLLEEPFIFATKWIQSNDSVVNKKGTYYLQPIKNYMPIHEVNASFLKVNNKLIEGSSIDDVINSSSTFTLQFSNIDLDLFRSKGYELKLLLTKDKQYNIIKDIPITMGDLESVEGNDSVYQFNKEIIFDLEEGEYIAYIGITPPELITKYLSKPLKINLSE</sequence>
<feature type="transmembrane region" description="Helical" evidence="8">
    <location>
        <begin position="63"/>
        <end position="84"/>
    </location>
</feature>
<feature type="transmembrane region" description="Helical" evidence="8">
    <location>
        <begin position="259"/>
        <end position="275"/>
    </location>
</feature>
<keyword evidence="7 8" id="KW-0472">Membrane</keyword>
<gene>
    <name evidence="10" type="ORF">IM532_08420</name>
</gene>
<dbReference type="Proteomes" id="UP000608754">
    <property type="component" value="Unassembled WGS sequence"/>
</dbReference>
<evidence type="ECO:0000313" key="11">
    <source>
        <dbReference type="Proteomes" id="UP000608754"/>
    </source>
</evidence>
<dbReference type="GO" id="GO:0016763">
    <property type="term" value="F:pentosyltransferase activity"/>
    <property type="evidence" value="ECO:0007669"/>
    <property type="project" value="TreeGrafter"/>
</dbReference>
<dbReference type="GO" id="GO:0005886">
    <property type="term" value="C:plasma membrane"/>
    <property type="evidence" value="ECO:0007669"/>
    <property type="project" value="UniProtKB-SubCell"/>
</dbReference>
<keyword evidence="5 8" id="KW-0812">Transmembrane</keyword>
<accession>A0A8J7FN39</accession>
<dbReference type="PANTHER" id="PTHR33908">
    <property type="entry name" value="MANNOSYLTRANSFERASE YKCB-RELATED"/>
    <property type="match status" value="1"/>
</dbReference>
<dbReference type="Pfam" id="PF13231">
    <property type="entry name" value="PMT_2"/>
    <property type="match status" value="1"/>
</dbReference>
<organism evidence="10 11">
    <name type="scientific">Faecalibacter rhinopitheci</name>
    <dbReference type="NCBI Taxonomy" id="2779678"/>
    <lineage>
        <taxon>Bacteria</taxon>
        <taxon>Pseudomonadati</taxon>
        <taxon>Bacteroidota</taxon>
        <taxon>Flavobacteriia</taxon>
        <taxon>Flavobacteriales</taxon>
        <taxon>Weeksellaceae</taxon>
        <taxon>Faecalibacter</taxon>
    </lineage>
</organism>
<proteinExistence type="predicted"/>
<keyword evidence="3" id="KW-0328">Glycosyltransferase</keyword>
<feature type="transmembrane region" description="Helical" evidence="8">
    <location>
        <begin position="179"/>
        <end position="198"/>
    </location>
</feature>
<dbReference type="InterPro" id="IPR038731">
    <property type="entry name" value="RgtA/B/C-like"/>
</dbReference>
<evidence type="ECO:0000256" key="2">
    <source>
        <dbReference type="ARBA" id="ARBA00022475"/>
    </source>
</evidence>
<evidence type="ECO:0000313" key="10">
    <source>
        <dbReference type="EMBL" id="MBF0597472.1"/>
    </source>
</evidence>
<evidence type="ECO:0000256" key="7">
    <source>
        <dbReference type="ARBA" id="ARBA00023136"/>
    </source>
</evidence>
<evidence type="ECO:0000256" key="8">
    <source>
        <dbReference type="SAM" id="Phobius"/>
    </source>
</evidence>
<dbReference type="PANTHER" id="PTHR33908:SF11">
    <property type="entry name" value="MEMBRANE PROTEIN"/>
    <property type="match status" value="1"/>
</dbReference>
<dbReference type="EMBL" id="JADGIK010000005">
    <property type="protein sequence ID" value="MBF0597472.1"/>
    <property type="molecule type" value="Genomic_DNA"/>
</dbReference>
<feature type="transmembrane region" description="Helical" evidence="8">
    <location>
        <begin position="224"/>
        <end position="247"/>
    </location>
</feature>
<evidence type="ECO:0000256" key="4">
    <source>
        <dbReference type="ARBA" id="ARBA00022679"/>
    </source>
</evidence>
<keyword evidence="11" id="KW-1185">Reference proteome</keyword>
<dbReference type="AlphaFoldDB" id="A0A8J7FN39"/>
<keyword evidence="6 8" id="KW-1133">Transmembrane helix</keyword>
<feature type="transmembrane region" description="Helical" evidence="8">
    <location>
        <begin position="311"/>
        <end position="335"/>
    </location>
</feature>
<feature type="transmembrane region" description="Helical" evidence="8">
    <location>
        <begin position="281"/>
        <end position="299"/>
    </location>
</feature>
<evidence type="ECO:0000256" key="6">
    <source>
        <dbReference type="ARBA" id="ARBA00022989"/>
    </source>
</evidence>
<protein>
    <submittedName>
        <fullName evidence="10">Glycosyltransferase family 39 protein</fullName>
    </submittedName>
</protein>
<feature type="domain" description="Glycosyltransferase RgtA/B/C/D-like" evidence="9">
    <location>
        <begin position="43"/>
        <end position="196"/>
    </location>
</feature>
<dbReference type="GO" id="GO:0009103">
    <property type="term" value="P:lipopolysaccharide biosynthetic process"/>
    <property type="evidence" value="ECO:0007669"/>
    <property type="project" value="UniProtKB-ARBA"/>
</dbReference>